<dbReference type="PANTHER" id="PTHR33507:SF4">
    <property type="entry name" value="NODULATION COMPETITIVENESS PROTEIN NFED"/>
    <property type="match status" value="1"/>
</dbReference>
<organism evidence="10 11">
    <name type="scientific">Candidatus Glassbacteria bacterium RIFCSPLOWO2_12_FULL_58_11</name>
    <dbReference type="NCBI Taxonomy" id="1817867"/>
    <lineage>
        <taxon>Bacteria</taxon>
        <taxon>Candidatus Glassiibacteriota</taxon>
    </lineage>
</organism>
<sequence>MRDCRSGDRRRSAGACGVVLFCLLALFLTQGSAPAAPRVDVAVVNGMIGPVSSEFIEESLSSAREAGADLLIIQLDTPGGLLGTTRELVKLLLGSRLPIAVYVAPSGSRAGSAGVFITMAAHIAAMAPGTNIGAAHPVSIGFGGSGEDSSSVMGDKILNDTSAFIKTIAGQRERNVAWADSAVRHSVSITENEALERGVIDLIAGSVEALVDSLDGRTIKLSAADSLRLELAGAEIVYHRFNWRYNLLDRLSDPNIAYILFLVGLVGLYFELSNPGLIFPGVVGGISLILAFFAFQTLPINYAGILLILFAIVLFIVEVKIPSFGLLTLGGIISMLMGSILLFKGEISPTMPTIQVAWTVLIPTVVLTTLFFVFVVGKAIQAQRRKATTGRQGMMGEQGRAMTRLDPDGKVFIHGEIWKAHSAAGPIKAQDPVRVTAISGMVLTVEPLDPA</sequence>
<proteinExistence type="predicted"/>
<dbReference type="InterPro" id="IPR029045">
    <property type="entry name" value="ClpP/crotonase-like_dom_sf"/>
</dbReference>
<evidence type="ECO:0000259" key="9">
    <source>
        <dbReference type="Pfam" id="PF25145"/>
    </source>
</evidence>
<keyword evidence="6" id="KW-0732">Signal</keyword>
<dbReference type="Gene3D" id="3.90.226.10">
    <property type="entry name" value="2-enoyl-CoA Hydratase, Chain A, domain 1"/>
    <property type="match status" value="1"/>
</dbReference>
<evidence type="ECO:0000259" key="7">
    <source>
        <dbReference type="Pfam" id="PF01957"/>
    </source>
</evidence>
<dbReference type="InterPro" id="IPR002810">
    <property type="entry name" value="NfeD-like_C"/>
</dbReference>
<dbReference type="AlphaFoldDB" id="A0A1F5YL60"/>
<feature type="transmembrane region" description="Helical" evidence="5">
    <location>
        <begin position="355"/>
        <end position="376"/>
    </location>
</feature>
<feature type="transmembrane region" description="Helical" evidence="5">
    <location>
        <begin position="277"/>
        <end position="294"/>
    </location>
</feature>
<dbReference type="InterPro" id="IPR056738">
    <property type="entry name" value="NfeD1b_N"/>
</dbReference>
<dbReference type="InterPro" id="IPR052165">
    <property type="entry name" value="Membrane_assoc_protease"/>
</dbReference>
<protein>
    <submittedName>
        <fullName evidence="10">Uncharacterized protein</fullName>
    </submittedName>
</protein>
<feature type="signal peptide" evidence="6">
    <location>
        <begin position="1"/>
        <end position="35"/>
    </location>
</feature>
<feature type="domain" description="NfeD integral membrane" evidence="8">
    <location>
        <begin position="255"/>
        <end position="376"/>
    </location>
</feature>
<dbReference type="Proteomes" id="UP000179129">
    <property type="component" value="Unassembled WGS sequence"/>
</dbReference>
<comment type="subcellular location">
    <subcellularLocation>
        <location evidence="1">Membrane</location>
        <topology evidence="1">Multi-pass membrane protein</topology>
    </subcellularLocation>
</comment>
<name>A0A1F5YL60_9BACT</name>
<evidence type="ECO:0000313" key="11">
    <source>
        <dbReference type="Proteomes" id="UP000179129"/>
    </source>
</evidence>
<dbReference type="Pfam" id="PF01957">
    <property type="entry name" value="NfeD"/>
    <property type="match status" value="1"/>
</dbReference>
<feature type="transmembrane region" description="Helical" evidence="5">
    <location>
        <begin position="300"/>
        <end position="317"/>
    </location>
</feature>
<dbReference type="Gene3D" id="2.40.50.140">
    <property type="entry name" value="Nucleic acid-binding proteins"/>
    <property type="match status" value="1"/>
</dbReference>
<evidence type="ECO:0000256" key="1">
    <source>
        <dbReference type="ARBA" id="ARBA00004141"/>
    </source>
</evidence>
<evidence type="ECO:0000256" key="4">
    <source>
        <dbReference type="ARBA" id="ARBA00023136"/>
    </source>
</evidence>
<feature type="domain" description="NfeD1b N-terminal" evidence="9">
    <location>
        <begin position="44"/>
        <end position="202"/>
    </location>
</feature>
<dbReference type="CDD" id="cd07020">
    <property type="entry name" value="Clp_protease_NfeD_1"/>
    <property type="match status" value="1"/>
</dbReference>
<reference evidence="10 11" key="1">
    <citation type="journal article" date="2016" name="Nat. Commun.">
        <title>Thousands of microbial genomes shed light on interconnected biogeochemical processes in an aquifer system.</title>
        <authorList>
            <person name="Anantharaman K."/>
            <person name="Brown C.T."/>
            <person name="Hug L.A."/>
            <person name="Sharon I."/>
            <person name="Castelle C.J."/>
            <person name="Probst A.J."/>
            <person name="Thomas B.C."/>
            <person name="Singh A."/>
            <person name="Wilkins M.J."/>
            <person name="Karaoz U."/>
            <person name="Brodie E.L."/>
            <person name="Williams K.H."/>
            <person name="Hubbard S.S."/>
            <person name="Banfield J.F."/>
        </authorList>
    </citation>
    <scope>NUCLEOTIDE SEQUENCE [LARGE SCALE GENOMIC DNA]</scope>
</reference>
<evidence type="ECO:0000256" key="6">
    <source>
        <dbReference type="SAM" id="SignalP"/>
    </source>
</evidence>
<evidence type="ECO:0000259" key="8">
    <source>
        <dbReference type="Pfam" id="PF24961"/>
    </source>
</evidence>
<comment type="caution">
    <text evidence="10">The sequence shown here is derived from an EMBL/GenBank/DDBJ whole genome shotgun (WGS) entry which is preliminary data.</text>
</comment>
<keyword evidence="4 5" id="KW-0472">Membrane</keyword>
<dbReference type="SUPFAM" id="SSF52096">
    <property type="entry name" value="ClpP/crotonase"/>
    <property type="match status" value="1"/>
</dbReference>
<dbReference type="Pfam" id="PF25145">
    <property type="entry name" value="NfeD1b_N"/>
    <property type="match status" value="1"/>
</dbReference>
<dbReference type="GO" id="GO:0016020">
    <property type="term" value="C:membrane"/>
    <property type="evidence" value="ECO:0007669"/>
    <property type="project" value="UniProtKB-SubCell"/>
</dbReference>
<dbReference type="EMBL" id="MFIX01000235">
    <property type="protein sequence ID" value="OGG00911.1"/>
    <property type="molecule type" value="Genomic_DNA"/>
</dbReference>
<gene>
    <name evidence="10" type="ORF">A3F83_06500</name>
</gene>
<dbReference type="InterPro" id="IPR056739">
    <property type="entry name" value="NfeD_membrane"/>
</dbReference>
<dbReference type="SUPFAM" id="SSF141322">
    <property type="entry name" value="NfeD domain-like"/>
    <property type="match status" value="1"/>
</dbReference>
<dbReference type="STRING" id="1817867.A3F83_06500"/>
<keyword evidence="3 5" id="KW-1133">Transmembrane helix</keyword>
<evidence type="ECO:0000256" key="5">
    <source>
        <dbReference type="SAM" id="Phobius"/>
    </source>
</evidence>
<evidence type="ECO:0000313" key="10">
    <source>
        <dbReference type="EMBL" id="OGG00911.1"/>
    </source>
</evidence>
<feature type="domain" description="NfeD-like C-terminal" evidence="7">
    <location>
        <begin position="392"/>
        <end position="447"/>
    </location>
</feature>
<evidence type="ECO:0000256" key="2">
    <source>
        <dbReference type="ARBA" id="ARBA00022692"/>
    </source>
</evidence>
<evidence type="ECO:0000256" key="3">
    <source>
        <dbReference type="ARBA" id="ARBA00022989"/>
    </source>
</evidence>
<feature type="chain" id="PRO_5009522532" evidence="6">
    <location>
        <begin position="36"/>
        <end position="451"/>
    </location>
</feature>
<dbReference type="Pfam" id="PF24961">
    <property type="entry name" value="NfeD_membrane"/>
    <property type="match status" value="1"/>
</dbReference>
<dbReference type="PANTHER" id="PTHR33507">
    <property type="entry name" value="INNER MEMBRANE PROTEIN YBBJ"/>
    <property type="match status" value="1"/>
</dbReference>
<feature type="transmembrane region" description="Helical" evidence="5">
    <location>
        <begin position="256"/>
        <end position="272"/>
    </location>
</feature>
<keyword evidence="2 5" id="KW-0812">Transmembrane</keyword>
<feature type="transmembrane region" description="Helical" evidence="5">
    <location>
        <begin position="324"/>
        <end position="343"/>
    </location>
</feature>
<accession>A0A1F5YL60</accession>
<dbReference type="InterPro" id="IPR012340">
    <property type="entry name" value="NA-bd_OB-fold"/>
</dbReference>